<feature type="domain" description="Aminotransferase class I/classII large" evidence="7">
    <location>
        <begin position="239"/>
        <end position="437"/>
    </location>
</feature>
<evidence type="ECO:0000256" key="1">
    <source>
        <dbReference type="ARBA" id="ARBA00001933"/>
    </source>
</evidence>
<evidence type="ECO:0000256" key="3">
    <source>
        <dbReference type="ARBA" id="ARBA00022576"/>
    </source>
</evidence>
<organism evidence="8 9">
    <name type="scientific">Fusarium albosuccineum</name>
    <dbReference type="NCBI Taxonomy" id="1237068"/>
    <lineage>
        <taxon>Eukaryota</taxon>
        <taxon>Fungi</taxon>
        <taxon>Dikarya</taxon>
        <taxon>Ascomycota</taxon>
        <taxon>Pezizomycotina</taxon>
        <taxon>Sordariomycetes</taxon>
        <taxon>Hypocreomycetidae</taxon>
        <taxon>Hypocreales</taxon>
        <taxon>Nectriaceae</taxon>
        <taxon>Fusarium</taxon>
        <taxon>Fusarium decemcellulare species complex</taxon>
    </lineage>
</organism>
<dbReference type="GO" id="GO:1901605">
    <property type="term" value="P:alpha-amino acid metabolic process"/>
    <property type="evidence" value="ECO:0007669"/>
    <property type="project" value="TreeGrafter"/>
</dbReference>
<evidence type="ECO:0000256" key="5">
    <source>
        <dbReference type="ARBA" id="ARBA00022898"/>
    </source>
</evidence>
<dbReference type="SUPFAM" id="SSF53383">
    <property type="entry name" value="PLP-dependent transferases"/>
    <property type="match status" value="1"/>
</dbReference>
<dbReference type="CDD" id="cd00609">
    <property type="entry name" value="AAT_like"/>
    <property type="match status" value="1"/>
</dbReference>
<sequence length="633" mass="70158">MAPSASIDNTAAAAAAAAAQAAATLKALPHPKDLSHHYSIVTKNREQSRIKAFYRFMQIPGISNFSGGMPNLKYFPYDTLEAQVALPERWQPSPNTPAEVQQQLADAPTNGHSSEYSNGKFNGLKDRNAPQEPDYEATSTHITIPKVVIESDRTKKIDLATALQYGLSTGYPPLLSFVKQFTNQVLYPSVPYHGGPDVILNNGGTDGFSKTLQLLVDPWYAGVHPVTERPGMLCESFVFGNVLTQVRPLGVQVVPVELDREGMLAEGPGGLRDVLENWDPQNGRRPHFLYTVTMGHNPTSGVLGLKRRKELYALASEYDIIIVEDDPYWYLQFPSAAVHEARSRGLEAPQALESHTSAKTSGYDFIDSLAPSYLSIDVDGRVIRLDTFSKTVAPGCRLGYVTAQPAIIERFTRITEVSTGQPSGFVQALIAQVLLGPHPSALEAFNVLSEAEKPSFTGWKLDGWVRWLEGLRGEYERRMTRMCTILEENAFQLKQSTPERPDADWDVITKTRLLEFDWPRGGMFVWLRVHFEQHPLFQARGGSSVPVIDGPALAKAFLIHSTHAPHLVLGSPGGMFSATPEILTERGWRYIRLCFAAESDENIDAGTLRFAHSVQRFFRIKDVAEIEKLIAEL</sequence>
<dbReference type="PANTHER" id="PTHR42790">
    <property type="entry name" value="AMINOTRANSFERASE"/>
    <property type="match status" value="1"/>
</dbReference>
<keyword evidence="3 8" id="KW-0032">Aminotransferase</keyword>
<comment type="cofactor">
    <cofactor evidence="1">
        <name>pyridoxal 5'-phosphate</name>
        <dbReference type="ChEBI" id="CHEBI:597326"/>
    </cofactor>
</comment>
<dbReference type="InterPro" id="IPR015424">
    <property type="entry name" value="PyrdxlP-dep_Trfase"/>
</dbReference>
<dbReference type="Gene3D" id="3.40.640.10">
    <property type="entry name" value="Type I PLP-dependent aspartate aminotransferase-like (Major domain)"/>
    <property type="match status" value="1"/>
</dbReference>
<comment type="caution">
    <text evidence="8">The sequence shown here is derived from an EMBL/GenBank/DDBJ whole genome shotgun (WGS) entry which is preliminary data.</text>
</comment>
<reference evidence="8 9" key="1">
    <citation type="submission" date="2020-01" db="EMBL/GenBank/DDBJ databases">
        <title>Identification and distribution of gene clusters putatively required for synthesis of sphingolipid metabolism inhibitors in phylogenetically diverse species of the filamentous fungus Fusarium.</title>
        <authorList>
            <person name="Kim H.-S."/>
            <person name="Busman M."/>
            <person name="Brown D.W."/>
            <person name="Divon H."/>
            <person name="Uhlig S."/>
            <person name="Proctor R.H."/>
        </authorList>
    </citation>
    <scope>NUCLEOTIDE SEQUENCE [LARGE SCALE GENOMIC DNA]</scope>
    <source>
        <strain evidence="8 9">NRRL 20459</strain>
    </source>
</reference>
<keyword evidence="9" id="KW-1185">Reference proteome</keyword>
<proteinExistence type="inferred from homology"/>
<protein>
    <submittedName>
        <fullName evidence="8">Aromatic amino acid aminotransferase I</fullName>
    </submittedName>
</protein>
<evidence type="ECO:0000259" key="7">
    <source>
        <dbReference type="Pfam" id="PF00155"/>
    </source>
</evidence>
<keyword evidence="5" id="KW-0663">Pyridoxal phosphate</keyword>
<feature type="compositionally biased region" description="Polar residues" evidence="6">
    <location>
        <begin position="92"/>
        <end position="120"/>
    </location>
</feature>
<dbReference type="AlphaFoldDB" id="A0A8H4PB04"/>
<dbReference type="InterPro" id="IPR015421">
    <property type="entry name" value="PyrdxlP-dep_Trfase_major"/>
</dbReference>
<evidence type="ECO:0000256" key="6">
    <source>
        <dbReference type="SAM" id="MobiDB-lite"/>
    </source>
</evidence>
<accession>A0A8H4PB04</accession>
<dbReference type="EMBL" id="JAADYS010000964">
    <property type="protein sequence ID" value="KAF4465855.1"/>
    <property type="molecule type" value="Genomic_DNA"/>
</dbReference>
<evidence type="ECO:0000313" key="9">
    <source>
        <dbReference type="Proteomes" id="UP000554235"/>
    </source>
</evidence>
<feature type="region of interest" description="Disordered" evidence="6">
    <location>
        <begin position="90"/>
        <end position="137"/>
    </location>
</feature>
<evidence type="ECO:0000256" key="2">
    <source>
        <dbReference type="ARBA" id="ARBA00007441"/>
    </source>
</evidence>
<dbReference type="Proteomes" id="UP000554235">
    <property type="component" value="Unassembled WGS sequence"/>
</dbReference>
<dbReference type="Pfam" id="PF00155">
    <property type="entry name" value="Aminotran_1_2"/>
    <property type="match status" value="1"/>
</dbReference>
<comment type="similarity">
    <text evidence="2">Belongs to the class-I pyridoxal-phosphate-dependent aminotransferase family.</text>
</comment>
<dbReference type="InterPro" id="IPR004839">
    <property type="entry name" value="Aminotransferase_I/II_large"/>
</dbReference>
<dbReference type="PANTHER" id="PTHR42790:SF1">
    <property type="entry name" value="AROMATIC AMINO ACID AMINOTRANSFERASE, HYPOTHETICAL (EUROFUNG)"/>
    <property type="match status" value="1"/>
</dbReference>
<dbReference type="GO" id="GO:0030170">
    <property type="term" value="F:pyridoxal phosphate binding"/>
    <property type="evidence" value="ECO:0007669"/>
    <property type="project" value="InterPro"/>
</dbReference>
<keyword evidence="4 8" id="KW-0808">Transferase</keyword>
<name>A0A8H4PB04_9HYPO</name>
<evidence type="ECO:0000256" key="4">
    <source>
        <dbReference type="ARBA" id="ARBA00022679"/>
    </source>
</evidence>
<dbReference type="OrthoDB" id="691673at2759"/>
<evidence type="ECO:0000313" key="8">
    <source>
        <dbReference type="EMBL" id="KAF4465855.1"/>
    </source>
</evidence>
<dbReference type="GO" id="GO:0008483">
    <property type="term" value="F:transaminase activity"/>
    <property type="evidence" value="ECO:0007669"/>
    <property type="project" value="UniProtKB-KW"/>
</dbReference>
<gene>
    <name evidence="8" type="ORF">FALBO_7286</name>
</gene>
<dbReference type="InterPro" id="IPR050859">
    <property type="entry name" value="Class-I_PLP-dep_aminotransf"/>
</dbReference>